<proteinExistence type="predicted"/>
<reference evidence="1 2" key="1">
    <citation type="submission" date="2024-09" db="EMBL/GenBank/DDBJ databases">
        <authorList>
            <person name="Sun Q."/>
            <person name="Mori K."/>
        </authorList>
    </citation>
    <scope>NUCLEOTIDE SEQUENCE [LARGE SCALE GENOMIC DNA]</scope>
    <source>
        <strain evidence="1 2">CCM 4839</strain>
    </source>
</reference>
<name>A0ABV6JC99_9BACL</name>
<keyword evidence="2" id="KW-1185">Reference proteome</keyword>
<protein>
    <submittedName>
        <fullName evidence="1">Uncharacterized protein</fullName>
    </submittedName>
</protein>
<dbReference type="RefSeq" id="WP_204821706.1">
    <property type="nucleotide sequence ID" value="NZ_JANHOF010000008.1"/>
</dbReference>
<evidence type="ECO:0000313" key="2">
    <source>
        <dbReference type="Proteomes" id="UP001589818"/>
    </source>
</evidence>
<accession>A0ABV6JC99</accession>
<sequence length="45" mass="5184">MDGVIVGYQHYKHQLMEEKEVKRNATEAIATVFSALEVEEQGYLQ</sequence>
<gene>
    <name evidence="1" type="ORF">ACFFJ8_19430</name>
</gene>
<dbReference type="Proteomes" id="UP001589818">
    <property type="component" value="Unassembled WGS sequence"/>
</dbReference>
<evidence type="ECO:0000313" key="1">
    <source>
        <dbReference type="EMBL" id="MFC0393530.1"/>
    </source>
</evidence>
<dbReference type="EMBL" id="JBHLVF010000034">
    <property type="protein sequence ID" value="MFC0393530.1"/>
    <property type="molecule type" value="Genomic_DNA"/>
</dbReference>
<comment type="caution">
    <text evidence="1">The sequence shown here is derived from an EMBL/GenBank/DDBJ whole genome shotgun (WGS) entry which is preliminary data.</text>
</comment>
<organism evidence="1 2">
    <name type="scientific">Paenibacillus mendelii</name>
    <dbReference type="NCBI Taxonomy" id="206163"/>
    <lineage>
        <taxon>Bacteria</taxon>
        <taxon>Bacillati</taxon>
        <taxon>Bacillota</taxon>
        <taxon>Bacilli</taxon>
        <taxon>Bacillales</taxon>
        <taxon>Paenibacillaceae</taxon>
        <taxon>Paenibacillus</taxon>
    </lineage>
</organism>